<proteinExistence type="predicted"/>
<dbReference type="Proteomes" id="UP000243502">
    <property type="component" value="Chromosome 3"/>
</dbReference>
<gene>
    <name evidence="1" type="ORF">C2L65_35240</name>
</gene>
<evidence type="ECO:0000313" key="2">
    <source>
        <dbReference type="Proteomes" id="UP000243502"/>
    </source>
</evidence>
<dbReference type="KEGG" id="pter:C2L65_35240"/>
<protein>
    <submittedName>
        <fullName evidence="1">Uncharacterized protein</fullName>
    </submittedName>
</protein>
<organism evidence="1 2">
    <name type="scientific">Paraburkholderia terrae</name>
    <dbReference type="NCBI Taxonomy" id="311230"/>
    <lineage>
        <taxon>Bacteria</taxon>
        <taxon>Pseudomonadati</taxon>
        <taxon>Pseudomonadota</taxon>
        <taxon>Betaproteobacteria</taxon>
        <taxon>Burkholderiales</taxon>
        <taxon>Burkholderiaceae</taxon>
        <taxon>Paraburkholderia</taxon>
    </lineage>
</organism>
<dbReference type="AlphaFoldDB" id="A0A2I8EZI7"/>
<dbReference type="EMBL" id="CP026113">
    <property type="protein sequence ID" value="AUT64878.1"/>
    <property type="molecule type" value="Genomic_DNA"/>
</dbReference>
<accession>A0A2I8EZI7</accession>
<sequence length="152" mass="16792">MSHICWRAQAFQGRFLDSGSAPYVSTLHGTSAKALQAKPRESEGYEILADVTSAIERNNEHGHLSDRKAVVKPFMTVVVERWTATDAAAGDAMSVARLQMIIDGRLVHGNVWIRDVGFVDLNSLPFVDMDGIWETAARMLKGLREPDRHTSG</sequence>
<name>A0A2I8EZI7_9BURK</name>
<evidence type="ECO:0000313" key="1">
    <source>
        <dbReference type="EMBL" id="AUT64878.1"/>
    </source>
</evidence>
<dbReference type="RefSeq" id="WP_042309755.1">
    <property type="nucleotide sequence ID" value="NZ_CP026113.1"/>
</dbReference>
<reference evidence="1 2" key="1">
    <citation type="submission" date="2018-01" db="EMBL/GenBank/DDBJ databases">
        <title>Species boundaries and ecological features among Paraburkholderia terrae DSMZ17804T, P. hospita DSMZ17164T and P. caribensis DSMZ13236T.</title>
        <authorList>
            <person name="Pratama A.A."/>
        </authorList>
    </citation>
    <scope>NUCLEOTIDE SEQUENCE [LARGE SCALE GENOMIC DNA]</scope>
    <source>
        <strain evidence="1 2">DSM 17804</strain>
    </source>
</reference>